<dbReference type="Gene3D" id="1.10.10.10">
    <property type="entry name" value="Winged helix-like DNA-binding domain superfamily/Winged helix DNA-binding domain"/>
    <property type="match status" value="1"/>
</dbReference>
<dbReference type="InterPro" id="IPR036388">
    <property type="entry name" value="WH-like_DNA-bd_sf"/>
</dbReference>
<dbReference type="KEGG" id="acab:QRX50_31555"/>
<proteinExistence type="predicted"/>
<dbReference type="EMBL" id="CP127294">
    <property type="protein sequence ID" value="WIX75997.1"/>
    <property type="molecule type" value="Genomic_DNA"/>
</dbReference>
<name>A0A9Y2I9H0_9PSEU</name>
<evidence type="ECO:0000313" key="2">
    <source>
        <dbReference type="Proteomes" id="UP001236014"/>
    </source>
</evidence>
<organism evidence="1 2">
    <name type="scientific">Amycolatopsis carbonis</name>
    <dbReference type="NCBI Taxonomy" id="715471"/>
    <lineage>
        <taxon>Bacteria</taxon>
        <taxon>Bacillati</taxon>
        <taxon>Actinomycetota</taxon>
        <taxon>Actinomycetes</taxon>
        <taxon>Pseudonocardiales</taxon>
        <taxon>Pseudonocardiaceae</taxon>
        <taxon>Amycolatopsis</taxon>
    </lineage>
</organism>
<keyword evidence="2" id="KW-1185">Reference proteome</keyword>
<dbReference type="RefSeq" id="WP_285966759.1">
    <property type="nucleotide sequence ID" value="NZ_CP127294.1"/>
</dbReference>
<dbReference type="Proteomes" id="UP001236014">
    <property type="component" value="Chromosome"/>
</dbReference>
<dbReference type="AlphaFoldDB" id="A0A9Y2I9H0"/>
<reference evidence="1 2" key="1">
    <citation type="submission" date="2023-06" db="EMBL/GenBank/DDBJ databases">
        <authorList>
            <person name="Oyuntsetseg B."/>
            <person name="Kim S.B."/>
        </authorList>
    </citation>
    <scope>NUCLEOTIDE SEQUENCE [LARGE SCALE GENOMIC DNA]</scope>
    <source>
        <strain evidence="1 2">2-15</strain>
    </source>
</reference>
<accession>A0A9Y2I9H0</accession>
<gene>
    <name evidence="1" type="ORF">QRX50_31555</name>
</gene>
<sequence>MTPSPGRIRAHAVAAYVERRHQYRTELEAIVRIASELDVSIARLALWVYSHLKTAN</sequence>
<evidence type="ECO:0000313" key="1">
    <source>
        <dbReference type="EMBL" id="WIX75997.1"/>
    </source>
</evidence>
<protein>
    <submittedName>
        <fullName evidence="1">Uncharacterized protein</fullName>
    </submittedName>
</protein>